<gene>
    <name evidence="1" type="ORF">L6452_31136</name>
</gene>
<accession>A0ACB8ZKJ4</accession>
<sequence>MSGNQEEGRNRGVKGGVSWELKEMSRPCQEEDGDEIKARIHCEWYKAGMRPCPSFSTVRLEAVMSNVSAVRGNGFGGDQCLMARMTVDANVINRSKLQMRICKSVEYDIIWLLRV</sequence>
<evidence type="ECO:0000313" key="2">
    <source>
        <dbReference type="Proteomes" id="UP001055879"/>
    </source>
</evidence>
<reference evidence="2" key="1">
    <citation type="journal article" date="2022" name="Mol. Ecol. Resour.">
        <title>The genomes of chicory, endive, great burdock and yacon provide insights into Asteraceae palaeo-polyploidization history and plant inulin production.</title>
        <authorList>
            <person name="Fan W."/>
            <person name="Wang S."/>
            <person name="Wang H."/>
            <person name="Wang A."/>
            <person name="Jiang F."/>
            <person name="Liu H."/>
            <person name="Zhao H."/>
            <person name="Xu D."/>
            <person name="Zhang Y."/>
        </authorList>
    </citation>
    <scope>NUCLEOTIDE SEQUENCE [LARGE SCALE GENOMIC DNA]</scope>
    <source>
        <strain evidence="2">cv. Niubang</strain>
    </source>
</reference>
<proteinExistence type="predicted"/>
<protein>
    <submittedName>
        <fullName evidence="1">Uncharacterized protein</fullName>
    </submittedName>
</protein>
<keyword evidence="2" id="KW-1185">Reference proteome</keyword>
<reference evidence="1 2" key="2">
    <citation type="journal article" date="2022" name="Mol. Ecol. Resour.">
        <title>The genomes of chicory, endive, great burdock and yacon provide insights into Asteraceae paleo-polyploidization history and plant inulin production.</title>
        <authorList>
            <person name="Fan W."/>
            <person name="Wang S."/>
            <person name="Wang H."/>
            <person name="Wang A."/>
            <person name="Jiang F."/>
            <person name="Liu H."/>
            <person name="Zhao H."/>
            <person name="Xu D."/>
            <person name="Zhang Y."/>
        </authorList>
    </citation>
    <scope>NUCLEOTIDE SEQUENCE [LARGE SCALE GENOMIC DNA]</scope>
    <source>
        <strain evidence="2">cv. Niubang</strain>
    </source>
</reference>
<organism evidence="1 2">
    <name type="scientific">Arctium lappa</name>
    <name type="common">Greater burdock</name>
    <name type="synonym">Lappa major</name>
    <dbReference type="NCBI Taxonomy" id="4217"/>
    <lineage>
        <taxon>Eukaryota</taxon>
        <taxon>Viridiplantae</taxon>
        <taxon>Streptophyta</taxon>
        <taxon>Embryophyta</taxon>
        <taxon>Tracheophyta</taxon>
        <taxon>Spermatophyta</taxon>
        <taxon>Magnoliopsida</taxon>
        <taxon>eudicotyledons</taxon>
        <taxon>Gunneridae</taxon>
        <taxon>Pentapetalae</taxon>
        <taxon>asterids</taxon>
        <taxon>campanulids</taxon>
        <taxon>Asterales</taxon>
        <taxon>Asteraceae</taxon>
        <taxon>Carduoideae</taxon>
        <taxon>Cardueae</taxon>
        <taxon>Arctiinae</taxon>
        <taxon>Arctium</taxon>
    </lineage>
</organism>
<comment type="caution">
    <text evidence="1">The sequence shown here is derived from an EMBL/GenBank/DDBJ whole genome shotgun (WGS) entry which is preliminary data.</text>
</comment>
<dbReference type="Proteomes" id="UP001055879">
    <property type="component" value="Linkage Group LG10"/>
</dbReference>
<evidence type="ECO:0000313" key="1">
    <source>
        <dbReference type="EMBL" id="KAI3698026.1"/>
    </source>
</evidence>
<name>A0ACB8ZKJ4_ARCLA</name>
<dbReference type="EMBL" id="CM042056">
    <property type="protein sequence ID" value="KAI3698026.1"/>
    <property type="molecule type" value="Genomic_DNA"/>
</dbReference>